<sequence length="79" mass="9023">MLKKYQGQATSRNKVIKSNMLESCASLICYKETESGKEKERGFTLMDTLFIQVILQGIELSCLGCKRLATMLHQPPRFH</sequence>
<dbReference type="Proteomes" id="UP001187343">
    <property type="component" value="Unassembled WGS sequence"/>
</dbReference>
<comment type="caution">
    <text evidence="1">The sequence shown here is derived from an EMBL/GenBank/DDBJ whole genome shotgun (WGS) entry which is preliminary data.</text>
</comment>
<reference evidence="1" key="1">
    <citation type="submission" date="2023-08" db="EMBL/GenBank/DDBJ databases">
        <title>Chromosome-level Genome Assembly of mud carp (Cirrhinus molitorella).</title>
        <authorList>
            <person name="Liu H."/>
        </authorList>
    </citation>
    <scope>NUCLEOTIDE SEQUENCE</scope>
    <source>
        <strain evidence="1">Prfri</strain>
        <tissue evidence="1">Muscle</tissue>
    </source>
</reference>
<evidence type="ECO:0000313" key="1">
    <source>
        <dbReference type="EMBL" id="KAK2876604.1"/>
    </source>
</evidence>
<evidence type="ECO:0000313" key="2">
    <source>
        <dbReference type="Proteomes" id="UP001187343"/>
    </source>
</evidence>
<gene>
    <name evidence="1" type="ORF">Q8A67_020700</name>
</gene>
<accession>A0AA88TE83</accession>
<organism evidence="1 2">
    <name type="scientific">Cirrhinus molitorella</name>
    <name type="common">mud carp</name>
    <dbReference type="NCBI Taxonomy" id="172907"/>
    <lineage>
        <taxon>Eukaryota</taxon>
        <taxon>Metazoa</taxon>
        <taxon>Chordata</taxon>
        <taxon>Craniata</taxon>
        <taxon>Vertebrata</taxon>
        <taxon>Euteleostomi</taxon>
        <taxon>Actinopterygii</taxon>
        <taxon>Neopterygii</taxon>
        <taxon>Teleostei</taxon>
        <taxon>Ostariophysi</taxon>
        <taxon>Cypriniformes</taxon>
        <taxon>Cyprinidae</taxon>
        <taxon>Labeoninae</taxon>
        <taxon>Labeonini</taxon>
        <taxon>Cirrhinus</taxon>
    </lineage>
</organism>
<protein>
    <submittedName>
        <fullName evidence="1">Uncharacterized protein</fullName>
    </submittedName>
</protein>
<proteinExistence type="predicted"/>
<keyword evidence="2" id="KW-1185">Reference proteome</keyword>
<dbReference type="EMBL" id="JAUYZG010000020">
    <property type="protein sequence ID" value="KAK2876604.1"/>
    <property type="molecule type" value="Genomic_DNA"/>
</dbReference>
<name>A0AA88TE83_9TELE</name>
<dbReference type="AlphaFoldDB" id="A0AA88TE83"/>